<name>A0A1H0URZ7_SELRU</name>
<proteinExistence type="predicted"/>
<evidence type="ECO:0008006" key="4">
    <source>
        <dbReference type="Google" id="ProtNLM"/>
    </source>
</evidence>
<keyword evidence="1" id="KW-1133">Transmembrane helix</keyword>
<evidence type="ECO:0000313" key="2">
    <source>
        <dbReference type="EMBL" id="SDP68992.1"/>
    </source>
</evidence>
<sequence>MDDYTWQQRLRARRAREHRRLYLVFFLLAALIGATVWYFFFYIRTPEYALEQLQTAIAKQDEAAFKHYVNAELLSSRAYDDLTVDLFAYDSELTPKTKAMFEKFYIMIKPQLAEGMENAALGRISSGSWNLPEGTDILKGRQLGIDFERFIERSQIRNTTLVKVGKVEHNGRSATADVEILEDYTQTPFTLQLAMEQAEDGHWQVAYIKNYKAYLDKISPLQNKDIADYIDATKKIVSDSNENFEVFQNHFKRLNSSKTGHLSKQQKQTIAALIEDDIIPALQERQTKLDAIEVPAGAQYLARQRQQSTETSIKAWQHYIKGLREDSPAEFATAETLHKQELAIDLRVQDIIRHTAISKNIPNLP</sequence>
<evidence type="ECO:0000256" key="1">
    <source>
        <dbReference type="SAM" id="Phobius"/>
    </source>
</evidence>
<dbReference type="AlphaFoldDB" id="A0A1H0URZ7"/>
<evidence type="ECO:0000313" key="3">
    <source>
        <dbReference type="Proteomes" id="UP000182412"/>
    </source>
</evidence>
<organism evidence="2 3">
    <name type="scientific">Selenomonas ruminantium</name>
    <dbReference type="NCBI Taxonomy" id="971"/>
    <lineage>
        <taxon>Bacteria</taxon>
        <taxon>Bacillati</taxon>
        <taxon>Bacillota</taxon>
        <taxon>Negativicutes</taxon>
        <taxon>Selenomonadales</taxon>
        <taxon>Selenomonadaceae</taxon>
        <taxon>Selenomonas</taxon>
    </lineage>
</organism>
<dbReference type="OrthoDB" id="1662944at2"/>
<dbReference type="Proteomes" id="UP000182412">
    <property type="component" value="Unassembled WGS sequence"/>
</dbReference>
<feature type="transmembrane region" description="Helical" evidence="1">
    <location>
        <begin position="21"/>
        <end position="43"/>
    </location>
</feature>
<gene>
    <name evidence="2" type="ORF">SAMN05216366_13724</name>
</gene>
<keyword evidence="1" id="KW-0812">Transmembrane</keyword>
<keyword evidence="1" id="KW-0472">Membrane</keyword>
<accession>A0A1H0URZ7</accession>
<dbReference type="EMBL" id="FNJQ01000037">
    <property type="protein sequence ID" value="SDP68992.1"/>
    <property type="molecule type" value="Genomic_DNA"/>
</dbReference>
<reference evidence="2 3" key="1">
    <citation type="submission" date="2016-10" db="EMBL/GenBank/DDBJ databases">
        <authorList>
            <person name="de Groot N.N."/>
        </authorList>
    </citation>
    <scope>NUCLEOTIDE SEQUENCE [LARGE SCALE GENOMIC DNA]</scope>
    <source>
        <strain evidence="2 3">S137</strain>
    </source>
</reference>
<protein>
    <recommendedName>
        <fullName evidence="4">DUF2939 domain-containing protein</fullName>
    </recommendedName>
</protein>
<dbReference type="RefSeq" id="WP_074573323.1">
    <property type="nucleotide sequence ID" value="NZ_FNJQ01000037.1"/>
</dbReference>